<feature type="region of interest" description="Disordered" evidence="1">
    <location>
        <begin position="1"/>
        <end position="68"/>
    </location>
</feature>
<gene>
    <name evidence="2" type="ORF">Cni_G07653</name>
</gene>
<evidence type="ECO:0000313" key="2">
    <source>
        <dbReference type="EMBL" id="WOK98941.1"/>
    </source>
</evidence>
<dbReference type="AlphaFoldDB" id="A0AAQ3JZ21"/>
<feature type="compositionally biased region" description="Low complexity" evidence="1">
    <location>
        <begin position="14"/>
        <end position="25"/>
    </location>
</feature>
<feature type="compositionally biased region" description="Low complexity" evidence="1">
    <location>
        <begin position="32"/>
        <end position="49"/>
    </location>
</feature>
<evidence type="ECO:0000256" key="1">
    <source>
        <dbReference type="SAM" id="MobiDB-lite"/>
    </source>
</evidence>
<accession>A0AAQ3JZ21</accession>
<sequence>MSDQPASSWGPSRGGSTSRSGMSNSGRGGRGRTTSNMGGSTSRSGMSNSGRGGRGGTTSNKGGSTSTFVRTRGRLRVAFWRSPSSAVDCCFAFLEEFLL</sequence>
<feature type="compositionally biased region" description="Low complexity" evidence="1">
    <location>
        <begin position="57"/>
        <end position="67"/>
    </location>
</feature>
<keyword evidence="3" id="KW-1185">Reference proteome</keyword>
<protein>
    <submittedName>
        <fullName evidence="2">Uncharacterized protein</fullName>
    </submittedName>
</protein>
<dbReference type="Proteomes" id="UP001327560">
    <property type="component" value="Chromosome 2"/>
</dbReference>
<reference evidence="2 3" key="1">
    <citation type="submission" date="2023-10" db="EMBL/GenBank/DDBJ databases">
        <title>Chromosome-scale genome assembly provides insights into flower coloration mechanisms of Canna indica.</title>
        <authorList>
            <person name="Li C."/>
        </authorList>
    </citation>
    <scope>NUCLEOTIDE SEQUENCE [LARGE SCALE GENOMIC DNA]</scope>
    <source>
        <tissue evidence="2">Flower</tissue>
    </source>
</reference>
<feature type="compositionally biased region" description="Polar residues" evidence="1">
    <location>
        <begin position="1"/>
        <end position="10"/>
    </location>
</feature>
<name>A0AAQ3JZ21_9LILI</name>
<proteinExistence type="predicted"/>
<dbReference type="EMBL" id="CP136891">
    <property type="protein sequence ID" value="WOK98941.1"/>
    <property type="molecule type" value="Genomic_DNA"/>
</dbReference>
<organism evidence="2 3">
    <name type="scientific">Canna indica</name>
    <name type="common">Indian-shot</name>
    <dbReference type="NCBI Taxonomy" id="4628"/>
    <lineage>
        <taxon>Eukaryota</taxon>
        <taxon>Viridiplantae</taxon>
        <taxon>Streptophyta</taxon>
        <taxon>Embryophyta</taxon>
        <taxon>Tracheophyta</taxon>
        <taxon>Spermatophyta</taxon>
        <taxon>Magnoliopsida</taxon>
        <taxon>Liliopsida</taxon>
        <taxon>Zingiberales</taxon>
        <taxon>Cannaceae</taxon>
        <taxon>Canna</taxon>
    </lineage>
</organism>
<evidence type="ECO:0000313" key="3">
    <source>
        <dbReference type="Proteomes" id="UP001327560"/>
    </source>
</evidence>